<dbReference type="EMBL" id="DRXW01000291">
    <property type="protein sequence ID" value="HHR34258.1"/>
    <property type="molecule type" value="Genomic_DNA"/>
</dbReference>
<dbReference type="InterPro" id="IPR019734">
    <property type="entry name" value="TPR_rpt"/>
</dbReference>
<dbReference type="SUPFAM" id="SSF48452">
    <property type="entry name" value="TPR-like"/>
    <property type="match status" value="1"/>
</dbReference>
<dbReference type="PROSITE" id="PS50005">
    <property type="entry name" value="TPR"/>
    <property type="match status" value="1"/>
</dbReference>
<keyword evidence="1" id="KW-0677">Repeat</keyword>
<protein>
    <submittedName>
        <fullName evidence="4">Tetratricopeptide repeat protein</fullName>
    </submittedName>
</protein>
<gene>
    <name evidence="4" type="ORF">ENM46_04865</name>
</gene>
<keyword evidence="2 3" id="KW-0802">TPR repeat</keyword>
<evidence type="ECO:0000313" key="4">
    <source>
        <dbReference type="EMBL" id="HHR34258.1"/>
    </source>
</evidence>
<reference evidence="4" key="1">
    <citation type="journal article" date="2020" name="mSystems">
        <title>Genome- and Community-Level Interaction Insights into Carbon Utilization and Element Cycling Functions of Hydrothermarchaeota in Hydrothermal Sediment.</title>
        <authorList>
            <person name="Zhou Z."/>
            <person name="Liu Y."/>
            <person name="Xu W."/>
            <person name="Pan J."/>
            <person name="Luo Z.H."/>
            <person name="Li M."/>
        </authorList>
    </citation>
    <scope>NUCLEOTIDE SEQUENCE [LARGE SCALE GENOMIC DNA]</scope>
    <source>
        <strain evidence="4">SpSt-1088</strain>
    </source>
</reference>
<organism evidence="4">
    <name type="scientific">Fervidobacterium nodosum</name>
    <dbReference type="NCBI Taxonomy" id="2424"/>
    <lineage>
        <taxon>Bacteria</taxon>
        <taxon>Thermotogati</taxon>
        <taxon>Thermotogota</taxon>
        <taxon>Thermotogae</taxon>
        <taxon>Thermotogales</taxon>
        <taxon>Fervidobacteriaceae</taxon>
        <taxon>Fervidobacterium</taxon>
    </lineage>
</organism>
<dbReference type="InterPro" id="IPR011990">
    <property type="entry name" value="TPR-like_helical_dom_sf"/>
</dbReference>
<name>A0A7C5U770_9BACT</name>
<dbReference type="GO" id="GO:0097363">
    <property type="term" value="F:protein O-acetylglucosaminyltransferase activity"/>
    <property type="evidence" value="ECO:0007669"/>
    <property type="project" value="TreeGrafter"/>
</dbReference>
<evidence type="ECO:0000256" key="1">
    <source>
        <dbReference type="ARBA" id="ARBA00022737"/>
    </source>
</evidence>
<dbReference type="SMART" id="SM00028">
    <property type="entry name" value="TPR"/>
    <property type="match status" value="2"/>
</dbReference>
<dbReference type="GO" id="GO:0006493">
    <property type="term" value="P:protein O-linked glycosylation"/>
    <property type="evidence" value="ECO:0007669"/>
    <property type="project" value="InterPro"/>
</dbReference>
<sequence>MNEDVLSRIKEAIKLSESGNITKAMEIYNSLLDYEIPEVYNNIGNLYRKEGMLGKSIEMYRKAIQLDSNFALPYFNLACALMELERYNEAILFFEKAQKLGLESFDLYVQLTLCYLAVGNVTKAKELMKNEEVKREVKKYVEGDISI</sequence>
<comment type="caution">
    <text evidence="4">The sequence shown here is derived from an EMBL/GenBank/DDBJ whole genome shotgun (WGS) entry which is preliminary data.</text>
</comment>
<dbReference type="Pfam" id="PF07719">
    <property type="entry name" value="TPR_2"/>
    <property type="match status" value="1"/>
</dbReference>
<dbReference type="PANTHER" id="PTHR44366:SF1">
    <property type="entry name" value="UDP-N-ACETYLGLUCOSAMINE--PEPTIDE N-ACETYLGLUCOSAMINYLTRANSFERASE 110 KDA SUBUNIT"/>
    <property type="match status" value="1"/>
</dbReference>
<feature type="repeat" description="TPR" evidence="3">
    <location>
        <begin position="37"/>
        <end position="70"/>
    </location>
</feature>
<dbReference type="Pfam" id="PF00515">
    <property type="entry name" value="TPR_1"/>
    <property type="match status" value="1"/>
</dbReference>
<evidence type="ECO:0000256" key="2">
    <source>
        <dbReference type="ARBA" id="ARBA00022803"/>
    </source>
</evidence>
<proteinExistence type="predicted"/>
<evidence type="ECO:0000256" key="3">
    <source>
        <dbReference type="PROSITE-ProRule" id="PRU00339"/>
    </source>
</evidence>
<accession>A0A7C5U770</accession>
<dbReference type="PANTHER" id="PTHR44366">
    <property type="entry name" value="UDP-N-ACETYLGLUCOSAMINE--PEPTIDE N-ACETYLGLUCOSAMINYLTRANSFERASE 110 KDA SUBUNIT"/>
    <property type="match status" value="1"/>
</dbReference>
<dbReference type="AlphaFoldDB" id="A0A7C5U770"/>
<dbReference type="InterPro" id="IPR013105">
    <property type="entry name" value="TPR_2"/>
</dbReference>
<dbReference type="Gene3D" id="1.25.40.10">
    <property type="entry name" value="Tetratricopeptide repeat domain"/>
    <property type="match status" value="1"/>
</dbReference>
<dbReference type="InterPro" id="IPR037919">
    <property type="entry name" value="OGT"/>
</dbReference>